<evidence type="ECO:0000256" key="1">
    <source>
        <dbReference type="SAM" id="Phobius"/>
    </source>
</evidence>
<sequence>MATQALWVLVRGFITGVTKTGFVLLITSMLTDSINAAHRHESDHADEGLLSGIF</sequence>
<accession>A0A6S6XU03</accession>
<dbReference type="KEGG" id="doe:DENOEST_1090"/>
<keyword evidence="1" id="KW-0812">Transmembrane</keyword>
<reference evidence="2 3" key="1">
    <citation type="submission" date="2020-03" db="EMBL/GenBank/DDBJ databases">
        <authorList>
            <consortium name="Genoscope - CEA"/>
            <person name="William W."/>
        </authorList>
    </citation>
    <scope>NUCLEOTIDE SEQUENCE [LARGE SCALE GENOMIC DNA]</scope>
    <source>
        <strain evidence="3">DSM 16959</strain>
    </source>
</reference>
<dbReference type="AlphaFoldDB" id="A0A6S6XU03"/>
<dbReference type="Proteomes" id="UP000515733">
    <property type="component" value="Chromosome"/>
</dbReference>
<protein>
    <submittedName>
        <fullName evidence="2">Uncharacterized protein</fullName>
    </submittedName>
</protein>
<dbReference type="EMBL" id="LR778301">
    <property type="protein sequence ID" value="CAB1368255.1"/>
    <property type="molecule type" value="Genomic_DNA"/>
</dbReference>
<evidence type="ECO:0000313" key="2">
    <source>
        <dbReference type="EMBL" id="CAB1368255.1"/>
    </source>
</evidence>
<name>A0A6S6XU03_9PROT</name>
<feature type="transmembrane region" description="Helical" evidence="1">
    <location>
        <begin position="6"/>
        <end position="30"/>
    </location>
</feature>
<keyword evidence="3" id="KW-1185">Reference proteome</keyword>
<keyword evidence="1" id="KW-1133">Transmembrane helix</keyword>
<evidence type="ECO:0000313" key="3">
    <source>
        <dbReference type="Proteomes" id="UP000515733"/>
    </source>
</evidence>
<proteinExistence type="predicted"/>
<organism evidence="2 3">
    <name type="scientific">Denitratisoma oestradiolicum</name>
    <dbReference type="NCBI Taxonomy" id="311182"/>
    <lineage>
        <taxon>Bacteria</taxon>
        <taxon>Pseudomonadati</taxon>
        <taxon>Pseudomonadota</taxon>
        <taxon>Betaproteobacteria</taxon>
        <taxon>Nitrosomonadales</taxon>
        <taxon>Sterolibacteriaceae</taxon>
        <taxon>Denitratisoma</taxon>
    </lineage>
</organism>
<gene>
    <name evidence="2" type="ORF">DENOEST_1090</name>
</gene>
<keyword evidence="1" id="KW-0472">Membrane</keyword>